<name>X1UJ33_9ZZZZ</name>
<dbReference type="EMBL" id="BARW01032817">
    <property type="protein sequence ID" value="GAJ03592.1"/>
    <property type="molecule type" value="Genomic_DNA"/>
</dbReference>
<proteinExistence type="predicted"/>
<comment type="caution">
    <text evidence="1">The sequence shown here is derived from an EMBL/GenBank/DDBJ whole genome shotgun (WGS) entry which is preliminary data.</text>
</comment>
<dbReference type="AlphaFoldDB" id="X1UJ33"/>
<feature type="non-terminal residue" evidence="1">
    <location>
        <position position="1"/>
    </location>
</feature>
<gene>
    <name evidence="1" type="ORF">S12H4_51854</name>
</gene>
<sequence>ETLVLDDVAFNAQAQPVTITGTIDPLELGTGWPNTAYVEIGVRPAATMTTRNAGVYLIFFAVGDHYEVHLQDYSGQRPAPEIIKLAKTLAPFAYEIKLTPVTGGKGGIATLTVTDKDNVVYDAGLVPVKYGYVGTWEEGVPGSTDPTESFSNAYLFYSIIADRRGTPNSLYRADIGDITTDIPKVPSTIVGLSAVVDRKFVSIVVNPSTVDFGKIIEGSSASSSVNVVNHGNVLADVTAA</sequence>
<protein>
    <submittedName>
        <fullName evidence="1">Uncharacterized protein</fullName>
    </submittedName>
</protein>
<organism evidence="1">
    <name type="scientific">marine sediment metagenome</name>
    <dbReference type="NCBI Taxonomy" id="412755"/>
    <lineage>
        <taxon>unclassified sequences</taxon>
        <taxon>metagenomes</taxon>
        <taxon>ecological metagenomes</taxon>
    </lineage>
</organism>
<feature type="non-terminal residue" evidence="1">
    <location>
        <position position="240"/>
    </location>
</feature>
<accession>X1UJ33</accession>
<evidence type="ECO:0000313" key="1">
    <source>
        <dbReference type="EMBL" id="GAJ03592.1"/>
    </source>
</evidence>
<reference evidence="1" key="1">
    <citation type="journal article" date="2014" name="Front. Microbiol.">
        <title>High frequency of phylogenetically diverse reductive dehalogenase-homologous genes in deep subseafloor sedimentary metagenomes.</title>
        <authorList>
            <person name="Kawai M."/>
            <person name="Futagami T."/>
            <person name="Toyoda A."/>
            <person name="Takaki Y."/>
            <person name="Nishi S."/>
            <person name="Hori S."/>
            <person name="Arai W."/>
            <person name="Tsubouchi T."/>
            <person name="Morono Y."/>
            <person name="Uchiyama I."/>
            <person name="Ito T."/>
            <person name="Fujiyama A."/>
            <person name="Inagaki F."/>
            <person name="Takami H."/>
        </authorList>
    </citation>
    <scope>NUCLEOTIDE SEQUENCE</scope>
    <source>
        <strain evidence="1">Expedition CK06-06</strain>
    </source>
</reference>